<proteinExistence type="predicted"/>
<dbReference type="Pfam" id="PF00932">
    <property type="entry name" value="LTD"/>
    <property type="match status" value="1"/>
</dbReference>
<evidence type="ECO:0000313" key="5">
    <source>
        <dbReference type="Proteomes" id="UP000052982"/>
    </source>
</evidence>
<sequence>MSASVVSARSLAAATLAAAAVVGAVALPASAAGYPRAERPKVEISAVQYDAPGRDDRSNRSLNKEWVELTNTTRHAVNLDEWTLSNRDGDTYTFGDYRLAPRATVRIHTGEGRDTRTDLFQDRRREVLDDRSDTVTLRNDRDRFVDDESWGGRRHHGWGRHHGDDRRDYRGDYRHHGDDRRDHRGDYRHHGDDRRDHRGDRGDRH</sequence>
<feature type="domain" description="LTD" evidence="3">
    <location>
        <begin position="33"/>
        <end position="160"/>
    </location>
</feature>
<dbReference type="SUPFAM" id="SSF74853">
    <property type="entry name" value="Lamin A/C globular tail domain"/>
    <property type="match status" value="1"/>
</dbReference>
<dbReference type="STRING" id="1943.AQJ64_31300"/>
<dbReference type="OrthoDB" id="3828227at2"/>
<evidence type="ECO:0000259" key="3">
    <source>
        <dbReference type="PROSITE" id="PS51841"/>
    </source>
</evidence>
<feature type="region of interest" description="Disordered" evidence="1">
    <location>
        <begin position="155"/>
        <end position="205"/>
    </location>
</feature>
<protein>
    <recommendedName>
        <fullName evidence="3">LTD domain-containing protein</fullName>
    </recommendedName>
</protein>
<dbReference type="AlphaFoldDB" id="A0A101SR53"/>
<accession>A0A101SR53</accession>
<organism evidence="4 5">
    <name type="scientific">Streptomyces griseoruber</name>
    <dbReference type="NCBI Taxonomy" id="1943"/>
    <lineage>
        <taxon>Bacteria</taxon>
        <taxon>Bacillati</taxon>
        <taxon>Actinomycetota</taxon>
        <taxon>Actinomycetes</taxon>
        <taxon>Kitasatosporales</taxon>
        <taxon>Streptomycetaceae</taxon>
        <taxon>Streptomyces</taxon>
    </lineage>
</organism>
<gene>
    <name evidence="4" type="ORF">AQJ64_31300</name>
</gene>
<evidence type="ECO:0000256" key="2">
    <source>
        <dbReference type="SAM" id="SignalP"/>
    </source>
</evidence>
<evidence type="ECO:0000313" key="4">
    <source>
        <dbReference type="EMBL" id="KUN78467.1"/>
    </source>
</evidence>
<keyword evidence="5" id="KW-1185">Reference proteome</keyword>
<feature type="compositionally biased region" description="Basic and acidic residues" evidence="1">
    <location>
        <begin position="161"/>
        <end position="205"/>
    </location>
</feature>
<keyword evidence="2" id="KW-0732">Signal</keyword>
<dbReference type="Gene3D" id="2.60.40.1260">
    <property type="entry name" value="Lamin Tail domain"/>
    <property type="match status" value="1"/>
</dbReference>
<evidence type="ECO:0000256" key="1">
    <source>
        <dbReference type="SAM" id="MobiDB-lite"/>
    </source>
</evidence>
<dbReference type="InterPro" id="IPR001322">
    <property type="entry name" value="Lamin_tail_dom"/>
</dbReference>
<name>A0A101SR53_9ACTN</name>
<dbReference type="PROSITE" id="PS51841">
    <property type="entry name" value="LTD"/>
    <property type="match status" value="1"/>
</dbReference>
<dbReference type="EMBL" id="LMWW01000053">
    <property type="protein sequence ID" value="KUN78467.1"/>
    <property type="molecule type" value="Genomic_DNA"/>
</dbReference>
<reference evidence="4 5" key="1">
    <citation type="submission" date="2015-10" db="EMBL/GenBank/DDBJ databases">
        <title>Draft genome sequence of Streptomyces griseoruber DSM 40281, type strain for the species Streptomyces griseoruber.</title>
        <authorList>
            <person name="Ruckert C."/>
            <person name="Winkler A."/>
            <person name="Kalinowski J."/>
            <person name="Kampfer P."/>
            <person name="Glaeser S."/>
        </authorList>
    </citation>
    <scope>NUCLEOTIDE SEQUENCE [LARGE SCALE GENOMIC DNA]</scope>
    <source>
        <strain evidence="4 5">DSM 40281</strain>
    </source>
</reference>
<feature type="chain" id="PRO_5007106470" description="LTD domain-containing protein" evidence="2">
    <location>
        <begin position="32"/>
        <end position="205"/>
    </location>
</feature>
<dbReference type="Proteomes" id="UP000052982">
    <property type="component" value="Unassembled WGS sequence"/>
</dbReference>
<comment type="caution">
    <text evidence="4">The sequence shown here is derived from an EMBL/GenBank/DDBJ whole genome shotgun (WGS) entry which is preliminary data.</text>
</comment>
<dbReference type="InterPro" id="IPR036415">
    <property type="entry name" value="Lamin_tail_dom_sf"/>
</dbReference>
<feature type="signal peptide" evidence="2">
    <location>
        <begin position="1"/>
        <end position="31"/>
    </location>
</feature>